<evidence type="ECO:0000313" key="2">
    <source>
        <dbReference type="Proteomes" id="UP001240589"/>
    </source>
</evidence>
<reference evidence="1" key="1">
    <citation type="submission" date="2023-05" db="EMBL/GenBank/DDBJ databases">
        <title>Genomic Catalog of Human Bladder Bacteria.</title>
        <authorList>
            <person name="Du J."/>
        </authorList>
    </citation>
    <scope>NUCLEOTIDE SEQUENCE</scope>
    <source>
        <strain evidence="1">UMB7974B</strain>
    </source>
</reference>
<gene>
    <name evidence="1" type="ORF">QP792_08600</name>
</gene>
<proteinExistence type="predicted"/>
<dbReference type="RefSeq" id="WP_285046501.1">
    <property type="nucleotide sequence ID" value="NZ_JASOLC010000041.1"/>
</dbReference>
<sequence>MNNIVQISTSTIPLRFLNHRETNIPKDLKQRILYDRFHNTLIADGLQHGFFYFDENMLQARTKLPLPTLKGFVFEVFAVRYFNENLTTIGKKAFNWCTNRQRSSSDSYIQSYTAIGTGFVETKQKYSYSFYEPHGNADIRFIRKNKESDNGWEFALEMNSNNPASIQIKAITSNEITEIINPLLCNKYTHVLTFLRDSYGIHSYTRCMEQVGRLFKTGQITQKQRLFLEDRIYSPEHLGIYQYDVDDYSEYLNYWYKGRGNANDDLINAIGIEVAGYTANESGILIPNNI</sequence>
<comment type="caution">
    <text evidence="1">The sequence shown here is derived from an EMBL/GenBank/DDBJ whole genome shotgun (WGS) entry which is preliminary data.</text>
</comment>
<accession>A0AAW6ZG94</accession>
<evidence type="ECO:0000313" key="1">
    <source>
        <dbReference type="EMBL" id="MDK8362255.1"/>
    </source>
</evidence>
<organism evidence="1 2">
    <name type="scientific">Neisseria mucosa</name>
    <dbReference type="NCBI Taxonomy" id="488"/>
    <lineage>
        <taxon>Bacteria</taxon>
        <taxon>Pseudomonadati</taxon>
        <taxon>Pseudomonadota</taxon>
        <taxon>Betaproteobacteria</taxon>
        <taxon>Neisseriales</taxon>
        <taxon>Neisseriaceae</taxon>
        <taxon>Neisseria</taxon>
    </lineage>
</organism>
<protein>
    <submittedName>
        <fullName evidence="1">Uncharacterized protein</fullName>
    </submittedName>
</protein>
<dbReference type="EMBL" id="JASPBL010000041">
    <property type="protein sequence ID" value="MDK8362255.1"/>
    <property type="molecule type" value="Genomic_DNA"/>
</dbReference>
<dbReference type="Proteomes" id="UP001240589">
    <property type="component" value="Unassembled WGS sequence"/>
</dbReference>
<dbReference type="AlphaFoldDB" id="A0AAW6ZG94"/>
<name>A0AAW6ZG94_NEIMU</name>